<dbReference type="AlphaFoldDB" id="A0A845A4S1"/>
<comment type="catalytic activity">
    <reaction evidence="1">
        <text>ATP + protein L-histidine = ADP + protein N-phospho-L-histidine.</text>
        <dbReference type="EC" id="2.7.13.3"/>
    </reaction>
</comment>
<dbReference type="GO" id="GO:0000155">
    <property type="term" value="F:phosphorelay sensor kinase activity"/>
    <property type="evidence" value="ECO:0007669"/>
    <property type="project" value="InterPro"/>
</dbReference>
<dbReference type="GO" id="GO:0009927">
    <property type="term" value="F:histidine phosphotransfer kinase activity"/>
    <property type="evidence" value="ECO:0007669"/>
    <property type="project" value="TreeGrafter"/>
</dbReference>
<organism evidence="6 7">
    <name type="scientific">Altericroceibacterium indicum</name>
    <dbReference type="NCBI Taxonomy" id="374177"/>
    <lineage>
        <taxon>Bacteria</taxon>
        <taxon>Pseudomonadati</taxon>
        <taxon>Pseudomonadota</taxon>
        <taxon>Alphaproteobacteria</taxon>
        <taxon>Sphingomonadales</taxon>
        <taxon>Erythrobacteraceae</taxon>
        <taxon>Altericroceibacterium</taxon>
    </lineage>
</organism>
<evidence type="ECO:0000256" key="2">
    <source>
        <dbReference type="ARBA" id="ARBA00012438"/>
    </source>
</evidence>
<sequence>MRLGATSSIASAITDQRDWLIEADEPLAGLQRRRGGTIPGIIAIPSLLEVVRKARETGLKLSRPIVTIAQGQDISAWVEVYPGDDGCQISVVNWDEAPSSHAKEDLSTHYQPVIERYLAGLIARIGASQEILSVQAYDAELEPLAEQMREAIGRRWTELMEFSDQDLPADDDWRQFDRIELDVEGSARSWMISLIPLQQGISQERAKPTGFDLLLLPSPSRFHDDEEEEIPPSFMPDNSQSYDSVIGREIGAVLRQPITRIIANAETIRTQMAGPLAHEYANYAADIASAGEHLLGLLDDLADLEIVESESFVTSPDRIDLADVARQASGILNMRAMGRGMIIHTPRSGDTMPAIGEFRRVLQILLNVVGNAIAYSPDGSEIWIKLTHKGRRAIIMVEDQGAGLSPDEQNRLFKKFERLGRKNDGGSGLGLYISRRLARAMAGDLTVESVKGEGARFILDLPAAG</sequence>
<dbReference type="Gene3D" id="1.10.287.130">
    <property type="match status" value="1"/>
</dbReference>
<dbReference type="PRINTS" id="PR00344">
    <property type="entry name" value="BCTRLSENSOR"/>
</dbReference>
<evidence type="ECO:0000313" key="7">
    <source>
        <dbReference type="Proteomes" id="UP000460561"/>
    </source>
</evidence>
<dbReference type="EC" id="2.7.13.3" evidence="2"/>
<keyword evidence="4 6" id="KW-0418">Kinase</keyword>
<name>A0A845A4S1_9SPHN</name>
<dbReference type="InterPro" id="IPR005467">
    <property type="entry name" value="His_kinase_dom"/>
</dbReference>
<evidence type="ECO:0000313" key="6">
    <source>
        <dbReference type="EMBL" id="MXP25292.1"/>
    </source>
</evidence>
<evidence type="ECO:0000256" key="1">
    <source>
        <dbReference type="ARBA" id="ARBA00000085"/>
    </source>
</evidence>
<feature type="domain" description="Histidine kinase" evidence="5">
    <location>
        <begin position="249"/>
        <end position="465"/>
    </location>
</feature>
<gene>
    <name evidence="6" type="ORF">GRI39_04435</name>
</gene>
<proteinExistence type="predicted"/>
<dbReference type="SUPFAM" id="SSF55874">
    <property type="entry name" value="ATPase domain of HSP90 chaperone/DNA topoisomerase II/histidine kinase"/>
    <property type="match status" value="1"/>
</dbReference>
<evidence type="ECO:0000256" key="4">
    <source>
        <dbReference type="ARBA" id="ARBA00022777"/>
    </source>
</evidence>
<dbReference type="InterPro" id="IPR036890">
    <property type="entry name" value="HATPase_C_sf"/>
</dbReference>
<dbReference type="GO" id="GO:0005886">
    <property type="term" value="C:plasma membrane"/>
    <property type="evidence" value="ECO:0007669"/>
    <property type="project" value="TreeGrafter"/>
</dbReference>
<keyword evidence="7" id="KW-1185">Reference proteome</keyword>
<comment type="caution">
    <text evidence="6">The sequence shown here is derived from an EMBL/GenBank/DDBJ whole genome shotgun (WGS) entry which is preliminary data.</text>
</comment>
<keyword evidence="3" id="KW-0808">Transferase</keyword>
<protein>
    <recommendedName>
        <fullName evidence="2">histidine kinase</fullName>
        <ecNumber evidence="2">2.7.13.3</ecNumber>
    </recommendedName>
</protein>
<dbReference type="InterPro" id="IPR003594">
    <property type="entry name" value="HATPase_dom"/>
</dbReference>
<dbReference type="PANTHER" id="PTHR43047:SF72">
    <property type="entry name" value="OSMOSENSING HISTIDINE PROTEIN KINASE SLN1"/>
    <property type="match status" value="1"/>
</dbReference>
<evidence type="ECO:0000259" key="5">
    <source>
        <dbReference type="PROSITE" id="PS50109"/>
    </source>
</evidence>
<dbReference type="SMART" id="SM00387">
    <property type="entry name" value="HATPase_c"/>
    <property type="match status" value="1"/>
</dbReference>
<dbReference type="EMBL" id="WTYQ01000001">
    <property type="protein sequence ID" value="MXP25292.1"/>
    <property type="molecule type" value="Genomic_DNA"/>
</dbReference>
<evidence type="ECO:0000256" key="3">
    <source>
        <dbReference type="ARBA" id="ARBA00022679"/>
    </source>
</evidence>
<dbReference type="PROSITE" id="PS50109">
    <property type="entry name" value="HIS_KIN"/>
    <property type="match status" value="1"/>
</dbReference>
<dbReference type="Gene3D" id="3.30.565.10">
    <property type="entry name" value="Histidine kinase-like ATPase, C-terminal domain"/>
    <property type="match status" value="1"/>
</dbReference>
<dbReference type="RefSeq" id="WP_160738432.1">
    <property type="nucleotide sequence ID" value="NZ_WTYQ01000001.1"/>
</dbReference>
<dbReference type="InterPro" id="IPR036097">
    <property type="entry name" value="HisK_dim/P_sf"/>
</dbReference>
<dbReference type="Pfam" id="PF02518">
    <property type="entry name" value="HATPase_c"/>
    <property type="match status" value="1"/>
</dbReference>
<dbReference type="OrthoDB" id="7933832at2"/>
<accession>A0A845A4S1</accession>
<dbReference type="SUPFAM" id="SSF47384">
    <property type="entry name" value="Homodimeric domain of signal transducing histidine kinase"/>
    <property type="match status" value="1"/>
</dbReference>
<dbReference type="Proteomes" id="UP000460561">
    <property type="component" value="Unassembled WGS sequence"/>
</dbReference>
<reference evidence="6 7" key="1">
    <citation type="submission" date="2019-12" db="EMBL/GenBank/DDBJ databases">
        <title>Genomic-based taxomic classification of the family Erythrobacteraceae.</title>
        <authorList>
            <person name="Xu L."/>
        </authorList>
    </citation>
    <scope>NUCLEOTIDE SEQUENCE [LARGE SCALE GENOMIC DNA]</scope>
    <source>
        <strain evidence="6 7">DSM 18604</strain>
    </source>
</reference>
<dbReference type="PANTHER" id="PTHR43047">
    <property type="entry name" value="TWO-COMPONENT HISTIDINE PROTEIN KINASE"/>
    <property type="match status" value="1"/>
</dbReference>
<dbReference type="InterPro" id="IPR004358">
    <property type="entry name" value="Sig_transdc_His_kin-like_C"/>
</dbReference>